<dbReference type="InterPro" id="IPR036397">
    <property type="entry name" value="RNaseH_sf"/>
</dbReference>
<dbReference type="PROSITE" id="PS50013">
    <property type="entry name" value="CHROMO_2"/>
    <property type="match status" value="1"/>
</dbReference>
<dbReference type="Pfam" id="PF00385">
    <property type="entry name" value="Chromo"/>
    <property type="match status" value="1"/>
</dbReference>
<evidence type="ECO:0000259" key="2">
    <source>
        <dbReference type="PROSITE" id="PS50013"/>
    </source>
</evidence>
<dbReference type="Gene3D" id="1.10.340.70">
    <property type="match status" value="1"/>
</dbReference>
<dbReference type="SUPFAM" id="SSF54160">
    <property type="entry name" value="Chromo domain-like"/>
    <property type="match status" value="1"/>
</dbReference>
<reference evidence="4" key="1">
    <citation type="submission" date="2020-12" db="EMBL/GenBank/DDBJ databases">
        <title>Metabolic potential, ecology and presence of endohyphal bacteria is reflected in genomic diversity of Mucoromycotina.</title>
        <authorList>
            <person name="Muszewska A."/>
            <person name="Okrasinska A."/>
            <person name="Steczkiewicz K."/>
            <person name="Drgas O."/>
            <person name="Orlowska M."/>
            <person name="Perlinska-Lenart U."/>
            <person name="Aleksandrzak-Piekarczyk T."/>
            <person name="Szatraj K."/>
            <person name="Zielenkiewicz U."/>
            <person name="Pilsyk S."/>
            <person name="Malc E."/>
            <person name="Mieczkowski P."/>
            <person name="Kruszewska J.S."/>
            <person name="Biernat P."/>
            <person name="Pawlowska J."/>
        </authorList>
    </citation>
    <scope>NUCLEOTIDE SEQUENCE</scope>
    <source>
        <strain evidence="4">WA0000017839</strain>
    </source>
</reference>
<dbReference type="InterPro" id="IPR016197">
    <property type="entry name" value="Chromo-like_dom_sf"/>
</dbReference>
<feature type="region of interest" description="Disordered" evidence="1">
    <location>
        <begin position="63"/>
        <end position="96"/>
    </location>
</feature>
<dbReference type="Gene3D" id="3.30.420.10">
    <property type="entry name" value="Ribonuclease H-like superfamily/Ribonuclease H"/>
    <property type="match status" value="1"/>
</dbReference>
<dbReference type="Proteomes" id="UP000603453">
    <property type="component" value="Unassembled WGS sequence"/>
</dbReference>
<dbReference type="PROSITE" id="PS50994">
    <property type="entry name" value="INTEGRASE"/>
    <property type="match status" value="1"/>
</dbReference>
<feature type="compositionally biased region" description="Polar residues" evidence="1">
    <location>
        <begin position="342"/>
        <end position="359"/>
    </location>
</feature>
<dbReference type="Pfam" id="PF17921">
    <property type="entry name" value="Integrase_H2C2"/>
    <property type="match status" value="1"/>
</dbReference>
<dbReference type="OrthoDB" id="2275976at2759"/>
<dbReference type="InterPro" id="IPR050951">
    <property type="entry name" value="Retrovirus_Pol_polyprotein"/>
</dbReference>
<sequence length="579" mass="65425">MALKYLGTQLVANPMMIQWYDTIFEYNFVVAHCPGNKNILPDTLSRLFSFDDDTTDAHKLVGSNSTNHKYSSSKSCGKQQSLGSPQHHVDSALNNNKVANSSQRAISAVATEEYMTPPQEAREGLLLKTHLLGHFGSDSIVTTLHKEGLHWPYIKQDAIALIKKCPECRQYNILKTGYHPLRNITADGPGEHYALDLGTLNVTSHNDVYSKFCILRAIPDKSQLTMAKVLASIFCEYGFPKQIQSDNGKENLNHLVNLMLKHSGIDHRLTAAYNPRANGVAEKYVGLTKNALVKRLKGNNAQWDLYLPSVMYALNCKHNRLQNTRPFAVMFARQPNSFENFNDTLSTSKGKANTLSSPDSPKKQRDILERIKEHQEIVIPALYKRMKETQAVDAAKFNKNKRIIPTAYPINSEVMIKNINRRTKLDPMFIGPFYVTNVTKGGLYVLRDGMGDLLGRDVPTSQICYLAGDDPALKQDSNGEEEFEVQAVLNHKDDPEGVEGDYLYLVHWKGYDNPKEHSWTPPTSFDDRTPIEVYWQRSRRIGHSTTALNKRLAPSVNKRLKDEELAREILHVRLNNNSS</sequence>
<dbReference type="GO" id="GO:0015074">
    <property type="term" value="P:DNA integration"/>
    <property type="evidence" value="ECO:0007669"/>
    <property type="project" value="InterPro"/>
</dbReference>
<proteinExistence type="predicted"/>
<dbReference type="InterPro" id="IPR041588">
    <property type="entry name" value="Integrase_H2C2"/>
</dbReference>
<organism evidence="4 5">
    <name type="scientific">Mucor saturninus</name>
    <dbReference type="NCBI Taxonomy" id="64648"/>
    <lineage>
        <taxon>Eukaryota</taxon>
        <taxon>Fungi</taxon>
        <taxon>Fungi incertae sedis</taxon>
        <taxon>Mucoromycota</taxon>
        <taxon>Mucoromycotina</taxon>
        <taxon>Mucoromycetes</taxon>
        <taxon>Mucorales</taxon>
        <taxon>Mucorineae</taxon>
        <taxon>Mucoraceae</taxon>
        <taxon>Mucor</taxon>
    </lineage>
</organism>
<dbReference type="GO" id="GO:0005634">
    <property type="term" value="C:nucleus"/>
    <property type="evidence" value="ECO:0007669"/>
    <property type="project" value="UniProtKB-ARBA"/>
</dbReference>
<name>A0A8H7UNE2_9FUNG</name>
<dbReference type="SUPFAM" id="SSF53098">
    <property type="entry name" value="Ribonuclease H-like"/>
    <property type="match status" value="1"/>
</dbReference>
<dbReference type="Pfam" id="PF00665">
    <property type="entry name" value="rve"/>
    <property type="match status" value="1"/>
</dbReference>
<feature type="region of interest" description="Disordered" evidence="1">
    <location>
        <begin position="342"/>
        <end position="363"/>
    </location>
</feature>
<evidence type="ECO:0008006" key="6">
    <source>
        <dbReference type="Google" id="ProtNLM"/>
    </source>
</evidence>
<dbReference type="InterPro" id="IPR023780">
    <property type="entry name" value="Chromo_domain"/>
</dbReference>
<dbReference type="InterPro" id="IPR000953">
    <property type="entry name" value="Chromo/chromo_shadow_dom"/>
</dbReference>
<dbReference type="AlphaFoldDB" id="A0A8H7UNE2"/>
<feature type="compositionally biased region" description="Polar residues" evidence="1">
    <location>
        <begin position="63"/>
        <end position="84"/>
    </location>
</feature>
<dbReference type="EMBL" id="JAEPRD010000289">
    <property type="protein sequence ID" value="KAG2192486.1"/>
    <property type="molecule type" value="Genomic_DNA"/>
</dbReference>
<gene>
    <name evidence="4" type="ORF">INT47_002165</name>
</gene>
<dbReference type="Gene3D" id="2.40.50.40">
    <property type="match status" value="1"/>
</dbReference>
<keyword evidence="5" id="KW-1185">Reference proteome</keyword>
<evidence type="ECO:0000256" key="1">
    <source>
        <dbReference type="SAM" id="MobiDB-lite"/>
    </source>
</evidence>
<comment type="caution">
    <text evidence="4">The sequence shown here is derived from an EMBL/GenBank/DDBJ whole genome shotgun (WGS) entry which is preliminary data.</text>
</comment>
<accession>A0A8H7UNE2</accession>
<dbReference type="GO" id="GO:0003676">
    <property type="term" value="F:nucleic acid binding"/>
    <property type="evidence" value="ECO:0007669"/>
    <property type="project" value="InterPro"/>
</dbReference>
<dbReference type="InterPro" id="IPR001584">
    <property type="entry name" value="Integrase_cat-core"/>
</dbReference>
<dbReference type="PANTHER" id="PTHR37984">
    <property type="entry name" value="PROTEIN CBG26694"/>
    <property type="match status" value="1"/>
</dbReference>
<feature type="domain" description="Chromo" evidence="2">
    <location>
        <begin position="483"/>
        <end position="537"/>
    </location>
</feature>
<feature type="domain" description="Integrase catalytic" evidence="3">
    <location>
        <begin position="176"/>
        <end position="334"/>
    </location>
</feature>
<dbReference type="PANTHER" id="PTHR37984:SF5">
    <property type="entry name" value="PROTEIN NYNRIN-LIKE"/>
    <property type="match status" value="1"/>
</dbReference>
<dbReference type="InterPro" id="IPR012337">
    <property type="entry name" value="RNaseH-like_sf"/>
</dbReference>
<protein>
    <recommendedName>
        <fullName evidence="6">Integrase catalytic domain-containing protein</fullName>
    </recommendedName>
</protein>
<evidence type="ECO:0000259" key="3">
    <source>
        <dbReference type="PROSITE" id="PS50994"/>
    </source>
</evidence>
<dbReference type="SMART" id="SM00298">
    <property type="entry name" value="CHROMO"/>
    <property type="match status" value="1"/>
</dbReference>
<evidence type="ECO:0000313" key="4">
    <source>
        <dbReference type="EMBL" id="KAG2192486.1"/>
    </source>
</evidence>
<evidence type="ECO:0000313" key="5">
    <source>
        <dbReference type="Proteomes" id="UP000603453"/>
    </source>
</evidence>